<reference evidence="1" key="1">
    <citation type="submission" date="2016-10" db="EMBL/GenBank/DDBJ databases">
        <authorList>
            <person name="de Groot N.N."/>
        </authorList>
    </citation>
    <scope>NUCLEOTIDE SEQUENCE</scope>
</reference>
<protein>
    <submittedName>
        <fullName evidence="1">Uncharacterized protein</fullName>
    </submittedName>
</protein>
<proteinExistence type="predicted"/>
<dbReference type="EMBL" id="FPKX01000074">
    <property type="protein sequence ID" value="SFZ99111.1"/>
    <property type="molecule type" value="Genomic_DNA"/>
</dbReference>
<accession>A0A1W1EGI2</accession>
<evidence type="ECO:0000313" key="1">
    <source>
        <dbReference type="EMBL" id="SFZ99111.1"/>
    </source>
</evidence>
<sequence length="42" mass="4881">MGKFSKYYTELFGENPSLTLKTLNPMIDGMSEHCVVRREEID</sequence>
<organism evidence="1">
    <name type="scientific">hydrothermal vent metagenome</name>
    <dbReference type="NCBI Taxonomy" id="652676"/>
    <lineage>
        <taxon>unclassified sequences</taxon>
        <taxon>metagenomes</taxon>
        <taxon>ecological metagenomes</taxon>
    </lineage>
</organism>
<dbReference type="AlphaFoldDB" id="A0A1W1EGI2"/>
<name>A0A1W1EGI2_9ZZZZ</name>
<gene>
    <name evidence="1" type="ORF">MNB_SV-5-1025</name>
</gene>